<evidence type="ECO:0000313" key="8">
    <source>
        <dbReference type="EMBL" id="KAH9304249.1"/>
    </source>
</evidence>
<dbReference type="OMA" id="YSFRSTY"/>
<evidence type="ECO:0000256" key="6">
    <source>
        <dbReference type="SAM" id="SignalP"/>
    </source>
</evidence>
<dbReference type="PRINTS" id="PR00757">
    <property type="entry name" value="AMINEOXDASEF"/>
</dbReference>
<dbReference type="AlphaFoldDB" id="A0AA38CXJ3"/>
<accession>A0AA38CXJ3</accession>
<dbReference type="Proteomes" id="UP000824469">
    <property type="component" value="Unassembled WGS sequence"/>
</dbReference>
<comment type="caution">
    <text evidence="8">The sequence shown here is derived from an EMBL/GenBank/DDBJ whole genome shotgun (WGS) entry which is preliminary data.</text>
</comment>
<dbReference type="GO" id="GO:0046592">
    <property type="term" value="F:polyamine oxidase activity"/>
    <property type="evidence" value="ECO:0007669"/>
    <property type="project" value="UniProtKB-ARBA"/>
</dbReference>
<feature type="chain" id="PRO_5041459664" description="Amine oxidase domain-containing protein" evidence="6">
    <location>
        <begin position="16"/>
        <end position="491"/>
    </location>
</feature>
<feature type="binding site" evidence="5">
    <location>
        <begin position="48"/>
        <end position="49"/>
    </location>
    <ligand>
        <name>FAD</name>
        <dbReference type="ChEBI" id="CHEBI:57692"/>
    </ligand>
</feature>
<proteinExistence type="inferred from homology"/>
<organism evidence="8 9">
    <name type="scientific">Taxus chinensis</name>
    <name type="common">Chinese yew</name>
    <name type="synonym">Taxus wallichiana var. chinensis</name>
    <dbReference type="NCBI Taxonomy" id="29808"/>
    <lineage>
        <taxon>Eukaryota</taxon>
        <taxon>Viridiplantae</taxon>
        <taxon>Streptophyta</taxon>
        <taxon>Embryophyta</taxon>
        <taxon>Tracheophyta</taxon>
        <taxon>Spermatophyta</taxon>
        <taxon>Pinopsida</taxon>
        <taxon>Pinidae</taxon>
        <taxon>Conifers II</taxon>
        <taxon>Cupressales</taxon>
        <taxon>Taxaceae</taxon>
        <taxon>Taxus</taxon>
    </lineage>
</organism>
<dbReference type="Gene3D" id="3.90.660.10">
    <property type="match status" value="1"/>
</dbReference>
<comment type="similarity">
    <text evidence="3">Belongs to the flavin monoamine oxidase family.</text>
</comment>
<dbReference type="SUPFAM" id="SSF54373">
    <property type="entry name" value="FAD-linked reductases, C-terminal domain"/>
    <property type="match status" value="1"/>
</dbReference>
<evidence type="ECO:0000256" key="5">
    <source>
        <dbReference type="PIRSR" id="PIRSR601613-1"/>
    </source>
</evidence>
<dbReference type="GO" id="GO:0006598">
    <property type="term" value="P:polyamine catabolic process"/>
    <property type="evidence" value="ECO:0007669"/>
    <property type="project" value="TreeGrafter"/>
</dbReference>
<dbReference type="InterPro" id="IPR001613">
    <property type="entry name" value="Flavin_amine_oxidase"/>
</dbReference>
<evidence type="ECO:0000259" key="7">
    <source>
        <dbReference type="Pfam" id="PF01593"/>
    </source>
</evidence>
<name>A0AA38CXJ3_TAXCH</name>
<comment type="pathway">
    <text evidence="2">Amine and polyamine degradation; spermine degradation.</text>
</comment>
<gene>
    <name evidence="8" type="ORF">KI387_008653</name>
</gene>
<evidence type="ECO:0000256" key="3">
    <source>
        <dbReference type="ARBA" id="ARBA00005995"/>
    </source>
</evidence>
<sequence>MLMCLFCLTFCWADATTVSTIVVGAGMSGIMAAKTLSENGVKDFLILEATDRIGGRMKKKSVGGYTIEMGANWVEGVGSEDDVNPIWTLANKYNLSTFYSDYSNISYNIYSQEGDLLPQSEVAPVFDKASDQSDFSENISDTFRANGIEDISILSSQRIYKHVPTTPLEMAIDFYFYDFESAEPPRVTSLIHVEPYSTFVDFGEDNYFVADSRGYEQVVHELANGFLNSTDGNITDTRLQFNKVVRKIEYSDSGVIITTEDDSVYTANKTIVSVSAGVLQTDLIEFKPDLPESKMIALNKWNMAVYTKIFMKFPYKFWPASGPGTEFFIYAHERRGYYTIWQHLENEYPGGNLLMVTVTDDESRRIQQQPEDDTKAEIMTILRKIFGNSTPEMDDILIPKWGQDRFYRGTFSNWPIGVTTNDFYNIKVPVGPVYFTGEHTSEKYNGYVHGAYLQGIETAKLVLNCLTNDNCALNSTLVDMRANLKDRYINR</sequence>
<protein>
    <recommendedName>
        <fullName evidence="7">Amine oxidase domain-containing protein</fullName>
    </recommendedName>
</protein>
<dbReference type="InterPro" id="IPR050281">
    <property type="entry name" value="Flavin_monoamine_oxidase"/>
</dbReference>
<evidence type="ECO:0000256" key="1">
    <source>
        <dbReference type="ARBA" id="ARBA00001974"/>
    </source>
</evidence>
<keyword evidence="4" id="KW-0560">Oxidoreductase</keyword>
<feature type="binding site" evidence="5">
    <location>
        <position position="28"/>
    </location>
    <ligand>
        <name>FAD</name>
        <dbReference type="ChEBI" id="CHEBI:57692"/>
    </ligand>
</feature>
<keyword evidence="6" id="KW-0732">Signal</keyword>
<feature type="signal peptide" evidence="6">
    <location>
        <begin position="1"/>
        <end position="15"/>
    </location>
</feature>
<evidence type="ECO:0000313" key="9">
    <source>
        <dbReference type="Proteomes" id="UP000824469"/>
    </source>
</evidence>
<reference evidence="8 9" key="1">
    <citation type="journal article" date="2021" name="Nat. Plants">
        <title>The Taxus genome provides insights into paclitaxel biosynthesis.</title>
        <authorList>
            <person name="Xiong X."/>
            <person name="Gou J."/>
            <person name="Liao Q."/>
            <person name="Li Y."/>
            <person name="Zhou Q."/>
            <person name="Bi G."/>
            <person name="Li C."/>
            <person name="Du R."/>
            <person name="Wang X."/>
            <person name="Sun T."/>
            <person name="Guo L."/>
            <person name="Liang H."/>
            <person name="Lu P."/>
            <person name="Wu Y."/>
            <person name="Zhang Z."/>
            <person name="Ro D.K."/>
            <person name="Shang Y."/>
            <person name="Huang S."/>
            <person name="Yan J."/>
        </authorList>
    </citation>
    <scope>NUCLEOTIDE SEQUENCE [LARGE SCALE GENOMIC DNA]</scope>
    <source>
        <strain evidence="8">Ta-2019</strain>
    </source>
</reference>
<comment type="cofactor">
    <cofactor evidence="1">
        <name>FAD</name>
        <dbReference type="ChEBI" id="CHEBI:57692"/>
    </cofactor>
</comment>
<feature type="domain" description="Amine oxidase" evidence="7">
    <location>
        <begin position="27"/>
        <end position="463"/>
    </location>
</feature>
<dbReference type="Pfam" id="PF01593">
    <property type="entry name" value="Amino_oxidase"/>
    <property type="match status" value="1"/>
</dbReference>
<evidence type="ECO:0000256" key="2">
    <source>
        <dbReference type="ARBA" id="ARBA00004723"/>
    </source>
</evidence>
<feature type="binding site" evidence="5">
    <location>
        <position position="245"/>
    </location>
    <ligand>
        <name>FAD</name>
        <dbReference type="ChEBI" id="CHEBI:57692"/>
    </ligand>
</feature>
<evidence type="ECO:0000256" key="4">
    <source>
        <dbReference type="ARBA" id="ARBA00023002"/>
    </source>
</evidence>
<dbReference type="PANTHER" id="PTHR10742:SF313">
    <property type="entry name" value="AMINE OXIDASE"/>
    <property type="match status" value="1"/>
</dbReference>
<dbReference type="InterPro" id="IPR036188">
    <property type="entry name" value="FAD/NAD-bd_sf"/>
</dbReference>
<dbReference type="SUPFAM" id="SSF51905">
    <property type="entry name" value="FAD/NAD(P)-binding domain"/>
    <property type="match status" value="1"/>
</dbReference>
<dbReference type="EMBL" id="JAHRHJ020000008">
    <property type="protein sequence ID" value="KAH9304249.1"/>
    <property type="molecule type" value="Genomic_DNA"/>
</dbReference>
<dbReference type="InterPro" id="IPR002937">
    <property type="entry name" value="Amino_oxidase"/>
</dbReference>
<feature type="non-terminal residue" evidence="8">
    <location>
        <position position="1"/>
    </location>
</feature>
<dbReference type="PANTHER" id="PTHR10742">
    <property type="entry name" value="FLAVIN MONOAMINE OXIDASE"/>
    <property type="match status" value="1"/>
</dbReference>
<keyword evidence="9" id="KW-1185">Reference proteome</keyword>
<dbReference type="Gene3D" id="3.50.50.60">
    <property type="entry name" value="FAD/NAD(P)-binding domain"/>
    <property type="match status" value="1"/>
</dbReference>